<evidence type="ECO:0000256" key="1">
    <source>
        <dbReference type="ARBA" id="ARBA00004123"/>
    </source>
</evidence>
<feature type="region of interest" description="Disordered" evidence="7">
    <location>
        <begin position="1"/>
        <end position="24"/>
    </location>
</feature>
<accession>A0AAP0NLI8</accession>
<dbReference type="GO" id="GO:0009873">
    <property type="term" value="P:ethylene-activated signaling pathway"/>
    <property type="evidence" value="ECO:0007669"/>
    <property type="project" value="UniProtKB-KW"/>
</dbReference>
<dbReference type="PRINTS" id="PR00367">
    <property type="entry name" value="ETHRSPELEMNT"/>
</dbReference>
<dbReference type="GO" id="GO:0005634">
    <property type="term" value="C:nucleus"/>
    <property type="evidence" value="ECO:0007669"/>
    <property type="project" value="UniProtKB-SubCell"/>
</dbReference>
<dbReference type="EMBL" id="JBBPBK010000013">
    <property type="protein sequence ID" value="KAK9272679.1"/>
    <property type="molecule type" value="Genomic_DNA"/>
</dbReference>
<protein>
    <recommendedName>
        <fullName evidence="8">AP2/ERF domain-containing protein</fullName>
    </recommendedName>
</protein>
<evidence type="ECO:0000313" key="9">
    <source>
        <dbReference type="EMBL" id="KAK9272679.1"/>
    </source>
</evidence>
<comment type="subcellular location">
    <subcellularLocation>
        <location evidence="1">Nucleus</location>
    </subcellularLocation>
</comment>
<dbReference type="PANTHER" id="PTHR31677">
    <property type="entry name" value="AP2 DOMAIN CLASS TRANSCRIPTION FACTOR"/>
    <property type="match status" value="1"/>
</dbReference>
<feature type="domain" description="AP2/ERF" evidence="8">
    <location>
        <begin position="20"/>
        <end position="77"/>
    </location>
</feature>
<dbReference type="Proteomes" id="UP001415857">
    <property type="component" value="Unassembled WGS sequence"/>
</dbReference>
<dbReference type="SMART" id="SM00380">
    <property type="entry name" value="AP2"/>
    <property type="match status" value="1"/>
</dbReference>
<evidence type="ECO:0000256" key="6">
    <source>
        <dbReference type="ARBA" id="ARBA00023242"/>
    </source>
</evidence>
<dbReference type="Pfam" id="PF00847">
    <property type="entry name" value="AP2"/>
    <property type="match status" value="1"/>
</dbReference>
<evidence type="ECO:0000256" key="4">
    <source>
        <dbReference type="ARBA" id="ARBA00023125"/>
    </source>
</evidence>
<dbReference type="InterPro" id="IPR036955">
    <property type="entry name" value="AP2/ERF_dom_sf"/>
</dbReference>
<keyword evidence="2" id="KW-0936">Ethylene signaling pathway</keyword>
<sequence length="261" mass="28721">MNTSTSKSKKKQTQQETSGRFLGVRRRPWGRYAAEIRDPSTKERHWLGTFDTAEEAALAYDRAARSMRGSRARTNFMYSDMPPGSSITSILSPDDSQQQDLSALFVPPTTQPDPTPQLLYTQDSGSDSHFSAMPDEGIWASSSVYQQQPIHENNGVSYSNQLYDGAELPPLPSFVSDFDSNVTNNSGYDMGQGVWSDPTSFMGFSEQPSSTTSGFETVESGSYLGFDSTSEYVHSPLFGRMPPASDTVTDGFDLGSSSYFF</sequence>
<keyword evidence="3" id="KW-0805">Transcription regulation</keyword>
<reference evidence="9 10" key="1">
    <citation type="journal article" date="2024" name="Plant J.">
        <title>Genome sequences and population genomics reveal climatic adaptation and genomic divergence between two closely related sweetgum species.</title>
        <authorList>
            <person name="Xu W.Q."/>
            <person name="Ren C.Q."/>
            <person name="Zhang X.Y."/>
            <person name="Comes H.P."/>
            <person name="Liu X.H."/>
            <person name="Li Y.G."/>
            <person name="Kettle C.J."/>
            <person name="Jalonen R."/>
            <person name="Gaisberger H."/>
            <person name="Ma Y.Z."/>
            <person name="Qiu Y.X."/>
        </authorList>
    </citation>
    <scope>NUCLEOTIDE SEQUENCE [LARGE SCALE GENOMIC DNA]</scope>
    <source>
        <strain evidence="9">Hangzhou</strain>
    </source>
</reference>
<dbReference type="GO" id="GO:0003677">
    <property type="term" value="F:DNA binding"/>
    <property type="evidence" value="ECO:0007669"/>
    <property type="project" value="UniProtKB-KW"/>
</dbReference>
<keyword evidence="10" id="KW-1185">Reference proteome</keyword>
<evidence type="ECO:0000256" key="5">
    <source>
        <dbReference type="ARBA" id="ARBA00023163"/>
    </source>
</evidence>
<proteinExistence type="predicted"/>
<dbReference type="FunFam" id="3.30.730.10:FF:000001">
    <property type="entry name" value="Ethylene-responsive transcription factor 2"/>
    <property type="match status" value="1"/>
</dbReference>
<dbReference type="InterPro" id="IPR016177">
    <property type="entry name" value="DNA-bd_dom_sf"/>
</dbReference>
<name>A0AAP0NLI8_LIQFO</name>
<evidence type="ECO:0000256" key="3">
    <source>
        <dbReference type="ARBA" id="ARBA00023015"/>
    </source>
</evidence>
<dbReference type="CDD" id="cd00018">
    <property type="entry name" value="AP2"/>
    <property type="match status" value="1"/>
</dbReference>
<organism evidence="9 10">
    <name type="scientific">Liquidambar formosana</name>
    <name type="common">Formosan gum</name>
    <dbReference type="NCBI Taxonomy" id="63359"/>
    <lineage>
        <taxon>Eukaryota</taxon>
        <taxon>Viridiplantae</taxon>
        <taxon>Streptophyta</taxon>
        <taxon>Embryophyta</taxon>
        <taxon>Tracheophyta</taxon>
        <taxon>Spermatophyta</taxon>
        <taxon>Magnoliopsida</taxon>
        <taxon>eudicotyledons</taxon>
        <taxon>Gunneridae</taxon>
        <taxon>Pentapetalae</taxon>
        <taxon>Saxifragales</taxon>
        <taxon>Altingiaceae</taxon>
        <taxon>Liquidambar</taxon>
    </lineage>
</organism>
<keyword evidence="5" id="KW-0804">Transcription</keyword>
<dbReference type="AlphaFoldDB" id="A0AAP0NLI8"/>
<dbReference type="PANTHER" id="PTHR31677:SF118">
    <property type="entry name" value="OS04G0399800 PROTEIN"/>
    <property type="match status" value="1"/>
</dbReference>
<evidence type="ECO:0000256" key="7">
    <source>
        <dbReference type="SAM" id="MobiDB-lite"/>
    </source>
</evidence>
<dbReference type="Gene3D" id="3.30.730.10">
    <property type="entry name" value="AP2/ERF domain"/>
    <property type="match status" value="1"/>
</dbReference>
<evidence type="ECO:0000256" key="2">
    <source>
        <dbReference type="ARBA" id="ARBA00022745"/>
    </source>
</evidence>
<dbReference type="InterPro" id="IPR001471">
    <property type="entry name" value="AP2/ERF_dom"/>
</dbReference>
<dbReference type="SUPFAM" id="SSF54171">
    <property type="entry name" value="DNA-binding domain"/>
    <property type="match status" value="1"/>
</dbReference>
<evidence type="ECO:0000259" key="8">
    <source>
        <dbReference type="PROSITE" id="PS51032"/>
    </source>
</evidence>
<keyword evidence="4" id="KW-0238">DNA-binding</keyword>
<gene>
    <name evidence="9" type="ORF">L1049_003056</name>
</gene>
<evidence type="ECO:0000313" key="10">
    <source>
        <dbReference type="Proteomes" id="UP001415857"/>
    </source>
</evidence>
<dbReference type="GO" id="GO:0003700">
    <property type="term" value="F:DNA-binding transcription factor activity"/>
    <property type="evidence" value="ECO:0007669"/>
    <property type="project" value="InterPro"/>
</dbReference>
<comment type="caution">
    <text evidence="9">The sequence shown here is derived from an EMBL/GenBank/DDBJ whole genome shotgun (WGS) entry which is preliminary data.</text>
</comment>
<dbReference type="PROSITE" id="PS51032">
    <property type="entry name" value="AP2_ERF"/>
    <property type="match status" value="1"/>
</dbReference>
<keyword evidence="6" id="KW-0539">Nucleus</keyword>